<feature type="transmembrane region" description="Helical" evidence="1">
    <location>
        <begin position="29"/>
        <end position="47"/>
    </location>
</feature>
<dbReference type="EMBL" id="BK014744">
    <property type="protein sequence ID" value="DAD73814.1"/>
    <property type="molecule type" value="Genomic_DNA"/>
</dbReference>
<evidence type="ECO:0000313" key="2">
    <source>
        <dbReference type="EMBL" id="DAD73814.1"/>
    </source>
</evidence>
<proteinExistence type="predicted"/>
<keyword evidence="1" id="KW-0812">Transmembrane</keyword>
<keyword evidence="1" id="KW-1133">Transmembrane helix</keyword>
<protein>
    <submittedName>
        <fullName evidence="2">Uncharacterized protein</fullName>
    </submittedName>
</protein>
<organism evidence="2">
    <name type="scientific">Siphoviridae sp. ctMsr1</name>
    <dbReference type="NCBI Taxonomy" id="2826264"/>
    <lineage>
        <taxon>Viruses</taxon>
        <taxon>Duplodnaviria</taxon>
        <taxon>Heunggongvirae</taxon>
        <taxon>Uroviricota</taxon>
        <taxon>Caudoviricetes</taxon>
    </lineage>
</organism>
<evidence type="ECO:0000256" key="1">
    <source>
        <dbReference type="SAM" id="Phobius"/>
    </source>
</evidence>
<accession>A0A8S5LUV3</accession>
<keyword evidence="1" id="KW-0472">Membrane</keyword>
<name>A0A8S5LUV3_9CAUD</name>
<reference evidence="2" key="1">
    <citation type="journal article" date="2021" name="Proc. Natl. Acad. Sci. U.S.A.">
        <title>A Catalog of Tens of Thousands of Viruses from Human Metagenomes Reveals Hidden Associations with Chronic Diseases.</title>
        <authorList>
            <person name="Tisza M.J."/>
            <person name="Buck C.B."/>
        </authorList>
    </citation>
    <scope>NUCLEOTIDE SEQUENCE</scope>
    <source>
        <strain evidence="2">CtMsr1</strain>
    </source>
</reference>
<sequence length="237" mass="25194">MFSNSAPSLSDIAAVTDGNRNGGWSDGNGWWVLIILFALFGWGGNGYGGNRGAAAATTTDLQSGFDTQSILNKLNGINSGICDGFYAVNTSLLQGFNGQQMATMQGNYDTQTAINGLSSQLANCCCENRQGQADIKYAMATDTCAITNSISSAARDITDNANANYRQLHDELVAMRMEDKDAQIADLTRQLGQKDLAASQCAQNAYLISQLHPSPIPAFNVPNPNATMGYGCYCNQA</sequence>